<sequence length="938" mass="107503">MPEKRHMILCTVTDVRDGQVVYPCCSQCCSKLRSDCFQDRWQCLKCGCSSTTEDLDWRYRLSLMVTDGHTLANICLFGSVLQPYFGMSTNQFVRFLRKIESMYGNSEDILLLGLKHCFTGQHYYFGVKASTAVGGKERISLEDLIMQKRTACQNAMFSQEDSSNMVAFQMVSAINRETKTVYEIIRNFFKDGSEDTVDKEHVSDKSKYGTSLMQYSNMGTYSSQQSTSNEQSSITLGQTTALLSCEMSDIEKSFFNQNLKIEMLKAVEGLKPVVIHQKKFQVSKSEGTERSSSKKALIKNVFTVENFSDEVCLSKRDKKQKFLNFSDKELKVRRIINKELETDSEPLFSQDDGNSDLRLHEDYPLKIRQYCKDNDMIKTNLKKDEVEDQKVNCPKTQDMIEVEILCTNSEPLFTHDESSSYQSPLSIDSRNKGCKIKNNLETVNFSSEMDEILCTNSEPLFSQDDNSISHISRKGHSNIKVCNDTEYTASTNLISGNKQNQNLKSPSTNMYVSLEGSMVLQNLKVPDLPEDVPDSEELDLYLFDDSSFESENQNDVGSTQMANEAFKHSVHLTKGKPMAIYDVPVQESKTELNLQAEANSNLYLDNSNHMIKKETLNTNQETKSRAFKLETEEEIFDNMFEDSFEQLIYKPCESKTKKKQPSVSGSIEVNRNDMVLQTLVLEHTSNRSKIDSQISIQVHKHHNLGKDQNDFERSFEDEDVISCAPELKDIDIEDLSHEFDKNLQANVKPNISVNYSKQINKIPAKSVEITHDDKEFRENLDHSGTKNKCLHEDEANSLEFICESQHILDQQQVNYDSMNNHCQSGHSLVLESLYLNASEDLFGETSAVSKSLTRYLVENVNQDNKCEEQENRRPERQDSSKKSVKFSRRLSYQTTVQLIDLQMKINSNPAVYNGESRKSCLKRGWKKFQKRRYQQTKP</sequence>
<evidence type="ECO:0000313" key="3">
    <source>
        <dbReference type="EMBL" id="CAC5391213.1"/>
    </source>
</evidence>
<feature type="region of interest" description="Disordered" evidence="1">
    <location>
        <begin position="863"/>
        <end position="884"/>
    </location>
</feature>
<dbReference type="InterPro" id="IPR012340">
    <property type="entry name" value="NA-bd_OB-fold"/>
</dbReference>
<evidence type="ECO:0000313" key="4">
    <source>
        <dbReference type="Proteomes" id="UP000507470"/>
    </source>
</evidence>
<dbReference type="InterPro" id="IPR043522">
    <property type="entry name" value="DDIAS"/>
</dbReference>
<evidence type="ECO:0000256" key="1">
    <source>
        <dbReference type="SAM" id="MobiDB-lite"/>
    </source>
</evidence>
<dbReference type="AlphaFoldDB" id="A0A6J8C4L0"/>
<dbReference type="SUPFAM" id="SSF50249">
    <property type="entry name" value="Nucleic acid-binding proteins"/>
    <property type="match status" value="1"/>
</dbReference>
<feature type="domain" description="Replication factor A C-terminal" evidence="2">
    <location>
        <begin position="9"/>
        <end position="95"/>
    </location>
</feature>
<dbReference type="OrthoDB" id="6112302at2759"/>
<evidence type="ECO:0000259" key="2">
    <source>
        <dbReference type="Pfam" id="PF08646"/>
    </source>
</evidence>
<dbReference type="Gene3D" id="2.40.50.140">
    <property type="entry name" value="Nucleic acid-binding proteins"/>
    <property type="match status" value="1"/>
</dbReference>
<organism evidence="3 4">
    <name type="scientific">Mytilus coruscus</name>
    <name type="common">Sea mussel</name>
    <dbReference type="NCBI Taxonomy" id="42192"/>
    <lineage>
        <taxon>Eukaryota</taxon>
        <taxon>Metazoa</taxon>
        <taxon>Spiralia</taxon>
        <taxon>Lophotrochozoa</taxon>
        <taxon>Mollusca</taxon>
        <taxon>Bivalvia</taxon>
        <taxon>Autobranchia</taxon>
        <taxon>Pteriomorphia</taxon>
        <taxon>Mytilida</taxon>
        <taxon>Mytiloidea</taxon>
        <taxon>Mytilidae</taxon>
        <taxon>Mytilinae</taxon>
        <taxon>Mytilus</taxon>
    </lineage>
</organism>
<name>A0A6J8C4L0_MYTCO</name>
<dbReference type="Pfam" id="PF08646">
    <property type="entry name" value="Rep_fac-A_C"/>
    <property type="match status" value="1"/>
</dbReference>
<dbReference type="Proteomes" id="UP000507470">
    <property type="component" value="Unassembled WGS sequence"/>
</dbReference>
<keyword evidence="4" id="KW-1185">Reference proteome</keyword>
<reference evidence="3 4" key="1">
    <citation type="submission" date="2020-06" db="EMBL/GenBank/DDBJ databases">
        <authorList>
            <person name="Li R."/>
            <person name="Bekaert M."/>
        </authorList>
    </citation>
    <scope>NUCLEOTIDE SEQUENCE [LARGE SCALE GENOMIC DNA]</scope>
    <source>
        <strain evidence="4">wild</strain>
    </source>
</reference>
<gene>
    <name evidence="3" type="ORF">MCOR_26235</name>
</gene>
<accession>A0A6J8C4L0</accession>
<dbReference type="GO" id="GO:0005634">
    <property type="term" value="C:nucleus"/>
    <property type="evidence" value="ECO:0007669"/>
    <property type="project" value="TreeGrafter"/>
</dbReference>
<dbReference type="EMBL" id="CACVKT020004675">
    <property type="protein sequence ID" value="CAC5391213.1"/>
    <property type="molecule type" value="Genomic_DNA"/>
</dbReference>
<feature type="compositionally biased region" description="Basic and acidic residues" evidence="1">
    <location>
        <begin position="864"/>
        <end position="881"/>
    </location>
</feature>
<dbReference type="PANTHER" id="PTHR35537">
    <property type="entry name" value="DNA DAMAGE-INDUCIBLE APOPTOSIS SUPPRESSOR PROTEIN DDIAS"/>
    <property type="match status" value="1"/>
</dbReference>
<protein>
    <recommendedName>
        <fullName evidence="2">Replication factor A C-terminal domain-containing protein</fullName>
    </recommendedName>
</protein>
<dbReference type="GO" id="GO:1902230">
    <property type="term" value="P:negative regulation of intrinsic apoptotic signaling pathway in response to DNA damage"/>
    <property type="evidence" value="ECO:0007669"/>
    <property type="project" value="InterPro"/>
</dbReference>
<dbReference type="GO" id="GO:0005737">
    <property type="term" value="C:cytoplasm"/>
    <property type="evidence" value="ECO:0007669"/>
    <property type="project" value="TreeGrafter"/>
</dbReference>
<dbReference type="InterPro" id="IPR013955">
    <property type="entry name" value="Rep_factor-A_C"/>
</dbReference>
<dbReference type="PANTHER" id="PTHR35537:SF1">
    <property type="entry name" value="DNA DAMAGE-INDUCED APOPTOSIS SUPPRESSOR PROTEIN"/>
    <property type="match status" value="1"/>
</dbReference>
<proteinExistence type="predicted"/>